<evidence type="ECO:0000313" key="2">
    <source>
        <dbReference type="EMBL" id="PZR10430.1"/>
    </source>
</evidence>
<keyword evidence="1" id="KW-1133">Transmembrane helix</keyword>
<protein>
    <recommendedName>
        <fullName evidence="4">DUF1109 domain-containing protein</fullName>
    </recommendedName>
</protein>
<dbReference type="EMBL" id="QFQP01000017">
    <property type="protein sequence ID" value="PZR10430.1"/>
    <property type="molecule type" value="Genomic_DNA"/>
</dbReference>
<evidence type="ECO:0008006" key="4">
    <source>
        <dbReference type="Google" id="ProtNLM"/>
    </source>
</evidence>
<feature type="transmembrane region" description="Helical" evidence="1">
    <location>
        <begin position="45"/>
        <end position="69"/>
    </location>
</feature>
<accession>A0A2W5T4T5</accession>
<feature type="transmembrane region" description="Helical" evidence="1">
    <location>
        <begin position="166"/>
        <end position="187"/>
    </location>
</feature>
<keyword evidence="1" id="KW-0812">Transmembrane</keyword>
<feature type="transmembrane region" description="Helical" evidence="1">
    <location>
        <begin position="193"/>
        <end position="214"/>
    </location>
</feature>
<evidence type="ECO:0000313" key="3">
    <source>
        <dbReference type="Proteomes" id="UP000249061"/>
    </source>
</evidence>
<keyword evidence="1" id="KW-0472">Membrane</keyword>
<dbReference type="Pfam" id="PF06532">
    <property type="entry name" value="NrsF"/>
    <property type="match status" value="1"/>
</dbReference>
<sequence>MAMTPDQRLDAAIGAAGGAPDASKLDALAAAAREELARQPVARRWWVDGLLVFGFTALVGIGGVFGLSWQEQQHGSSFTKFGVAAAWAVLMTLGSLAWLRPGRPSSRVLVLGGFAVAALLTLLGASGVSNAGPFTAGLACALTEVVVSLLPVALVLAVSTRFSANALHVVAGALAASSGAALVLHFHCGNGTAAHIVTWHLLPAVVVAALAALLRARLRSRTFAP</sequence>
<comment type="caution">
    <text evidence="2">The sequence shown here is derived from an EMBL/GenBank/DDBJ whole genome shotgun (WGS) entry which is preliminary data.</text>
</comment>
<dbReference type="AlphaFoldDB" id="A0A2W5T4T5"/>
<name>A0A2W5T4T5_9BACT</name>
<feature type="transmembrane region" description="Helical" evidence="1">
    <location>
        <begin position="108"/>
        <end position="128"/>
    </location>
</feature>
<proteinExistence type="predicted"/>
<gene>
    <name evidence="2" type="ORF">DI536_19470</name>
</gene>
<dbReference type="InterPro" id="IPR009495">
    <property type="entry name" value="NrsF"/>
</dbReference>
<evidence type="ECO:0000256" key="1">
    <source>
        <dbReference type="SAM" id="Phobius"/>
    </source>
</evidence>
<reference evidence="2 3" key="1">
    <citation type="submission" date="2017-08" db="EMBL/GenBank/DDBJ databases">
        <title>Infants hospitalized years apart are colonized by the same room-sourced microbial strains.</title>
        <authorList>
            <person name="Brooks B."/>
            <person name="Olm M.R."/>
            <person name="Firek B.A."/>
            <person name="Baker R."/>
            <person name="Thomas B.C."/>
            <person name="Morowitz M.J."/>
            <person name="Banfield J.F."/>
        </authorList>
    </citation>
    <scope>NUCLEOTIDE SEQUENCE [LARGE SCALE GENOMIC DNA]</scope>
    <source>
        <strain evidence="2">S2_003_000_R2_14</strain>
    </source>
</reference>
<feature type="transmembrane region" description="Helical" evidence="1">
    <location>
        <begin position="134"/>
        <end position="159"/>
    </location>
</feature>
<feature type="transmembrane region" description="Helical" evidence="1">
    <location>
        <begin position="81"/>
        <end position="99"/>
    </location>
</feature>
<dbReference type="Proteomes" id="UP000249061">
    <property type="component" value="Unassembled WGS sequence"/>
</dbReference>
<organism evidence="2 3">
    <name type="scientific">Archangium gephyra</name>
    <dbReference type="NCBI Taxonomy" id="48"/>
    <lineage>
        <taxon>Bacteria</taxon>
        <taxon>Pseudomonadati</taxon>
        <taxon>Myxococcota</taxon>
        <taxon>Myxococcia</taxon>
        <taxon>Myxococcales</taxon>
        <taxon>Cystobacterineae</taxon>
        <taxon>Archangiaceae</taxon>
        <taxon>Archangium</taxon>
    </lineage>
</organism>